<reference evidence="2 3" key="1">
    <citation type="submission" date="2018-01" db="EMBL/GenBank/DDBJ databases">
        <title>Deinococcus koreensis sp. nov., a radiation-resistant bacterium isolated from river water.</title>
        <authorList>
            <person name="Choi A."/>
        </authorList>
    </citation>
    <scope>NUCLEOTIDE SEQUENCE [LARGE SCALE GENOMIC DNA]</scope>
    <source>
        <strain evidence="2 3">SJW1-2</strain>
    </source>
</reference>
<dbReference type="EMBL" id="PPPD01000001">
    <property type="protein sequence ID" value="PNY80700.1"/>
    <property type="molecule type" value="Genomic_DNA"/>
</dbReference>
<dbReference type="InterPro" id="IPR034660">
    <property type="entry name" value="DinB/YfiT-like"/>
</dbReference>
<dbReference type="OrthoDB" id="1434917at2"/>
<dbReference type="InterPro" id="IPR024775">
    <property type="entry name" value="DinB-like"/>
</dbReference>
<gene>
    <name evidence="2" type="ORF">CVO96_04370</name>
</gene>
<dbReference type="Gene3D" id="1.20.120.450">
    <property type="entry name" value="dinb family like domain"/>
    <property type="match status" value="1"/>
</dbReference>
<organism evidence="2 3">
    <name type="scientific">Deinococcus koreensis</name>
    <dbReference type="NCBI Taxonomy" id="2054903"/>
    <lineage>
        <taxon>Bacteria</taxon>
        <taxon>Thermotogati</taxon>
        <taxon>Deinococcota</taxon>
        <taxon>Deinococci</taxon>
        <taxon>Deinococcales</taxon>
        <taxon>Deinococcaceae</taxon>
        <taxon>Deinococcus</taxon>
    </lineage>
</organism>
<evidence type="ECO:0000313" key="3">
    <source>
        <dbReference type="Proteomes" id="UP000236379"/>
    </source>
</evidence>
<comment type="caution">
    <text evidence="2">The sequence shown here is derived from an EMBL/GenBank/DDBJ whole genome shotgun (WGS) entry which is preliminary data.</text>
</comment>
<dbReference type="RefSeq" id="WP_103310746.1">
    <property type="nucleotide sequence ID" value="NZ_PPPD01000001.1"/>
</dbReference>
<name>A0A2K3UW07_9DEIO</name>
<evidence type="ECO:0000259" key="1">
    <source>
        <dbReference type="Pfam" id="PF12867"/>
    </source>
</evidence>
<dbReference type="AlphaFoldDB" id="A0A2K3UW07"/>
<protein>
    <recommendedName>
        <fullName evidence="1">DinB-like domain-containing protein</fullName>
    </recommendedName>
</protein>
<dbReference type="SUPFAM" id="SSF109854">
    <property type="entry name" value="DinB/YfiT-like putative metalloenzymes"/>
    <property type="match status" value="1"/>
</dbReference>
<dbReference type="Proteomes" id="UP000236379">
    <property type="component" value="Unassembled WGS sequence"/>
</dbReference>
<sequence>MTPSAPEALPVLSRTPGTLDALLRGLGSGWTERREGPGTWSPREVVGHLLDAERVNWLPRLRAILHGDGVFPPFDRSAHLETYREWTLDDLLDAFAAERTRSLDELAGFRLSPADLERQGTHPEFGTVTAGQLLATWAVHDLDHLVQITRTMAGGSREAVGPWRAYLRVLENGDG</sequence>
<feature type="domain" description="DinB-like" evidence="1">
    <location>
        <begin position="12"/>
        <end position="148"/>
    </location>
</feature>
<dbReference type="Pfam" id="PF12867">
    <property type="entry name" value="DinB_2"/>
    <property type="match status" value="1"/>
</dbReference>
<proteinExistence type="predicted"/>
<accession>A0A2K3UW07</accession>
<keyword evidence="3" id="KW-1185">Reference proteome</keyword>
<evidence type="ECO:0000313" key="2">
    <source>
        <dbReference type="EMBL" id="PNY80700.1"/>
    </source>
</evidence>